<dbReference type="EMBL" id="NFLC01000004">
    <property type="protein sequence ID" value="OUQ11234.1"/>
    <property type="molecule type" value="Genomic_DNA"/>
</dbReference>
<gene>
    <name evidence="2" type="ORF">B5E88_03280</name>
</gene>
<protein>
    <recommendedName>
        <fullName evidence="1">Helicase Helix-turn-helix domain-containing protein</fullName>
    </recommendedName>
</protein>
<evidence type="ECO:0000259" key="1">
    <source>
        <dbReference type="Pfam" id="PF14493"/>
    </source>
</evidence>
<dbReference type="Pfam" id="PF14493">
    <property type="entry name" value="HTH_40"/>
    <property type="match status" value="1"/>
</dbReference>
<dbReference type="Proteomes" id="UP000196074">
    <property type="component" value="Unassembled WGS sequence"/>
</dbReference>
<reference evidence="3" key="1">
    <citation type="submission" date="2017-04" db="EMBL/GenBank/DDBJ databases">
        <title>Function of individual gut microbiota members based on whole genome sequencing of pure cultures obtained from chicken caecum.</title>
        <authorList>
            <person name="Medvecky M."/>
            <person name="Cejkova D."/>
            <person name="Polansky O."/>
            <person name="Karasova D."/>
            <person name="Kubasova T."/>
            <person name="Cizek A."/>
            <person name="Rychlik I."/>
        </authorList>
    </citation>
    <scope>NUCLEOTIDE SEQUENCE [LARGE SCALE GENOMIC DNA]</scope>
    <source>
        <strain evidence="3">An144</strain>
    </source>
</reference>
<name>A0A1Y4R0X4_9ENTE</name>
<sequence>MDEFILALFGENDKLRMNTLYQILVGKKSASMLYYAYGHQLLNIVGIFPHLSKAEYEKIIQRLVNQKAVVILENELVRVKVIPSLFTQEPYCHLNHFRLKNSLTLWRMLQLFLCRLSYWPADYQGPVLENSPFYLLNVDQMIAQMDEEQKQKIYEELSHVFSQMPQDQADFLANTFSGKQISGKTFYQVLPEDLHSPFDICYTLACVERFWSYLMTHTELVLFQLFKPFILENYKQSMLVTRQYYKFGYDVEKIAQIRGLKEGTIIDHFIEWAILDNKFPFEDFQLLTQEETLLDYRYKDLVEENPEISFLQYRLSQIAILKGRDNHE</sequence>
<feature type="domain" description="Helicase Helix-turn-helix" evidence="1">
    <location>
        <begin position="237"/>
        <end position="293"/>
    </location>
</feature>
<dbReference type="InterPro" id="IPR029491">
    <property type="entry name" value="Helicase_HTH"/>
</dbReference>
<dbReference type="RefSeq" id="WP_087214080.1">
    <property type="nucleotide sequence ID" value="NZ_AP035890.1"/>
</dbReference>
<evidence type="ECO:0000313" key="3">
    <source>
        <dbReference type="Proteomes" id="UP000196074"/>
    </source>
</evidence>
<organism evidence="2 3">
    <name type="scientific">Enterococcus cecorum</name>
    <dbReference type="NCBI Taxonomy" id="44008"/>
    <lineage>
        <taxon>Bacteria</taxon>
        <taxon>Bacillati</taxon>
        <taxon>Bacillota</taxon>
        <taxon>Bacilli</taxon>
        <taxon>Lactobacillales</taxon>
        <taxon>Enterococcaceae</taxon>
        <taxon>Enterococcus</taxon>
    </lineage>
</organism>
<comment type="caution">
    <text evidence="2">The sequence shown here is derived from an EMBL/GenBank/DDBJ whole genome shotgun (WGS) entry which is preliminary data.</text>
</comment>
<accession>A0A1Y4R0X4</accession>
<dbReference type="AlphaFoldDB" id="A0A1Y4R0X4"/>
<proteinExistence type="predicted"/>
<evidence type="ECO:0000313" key="2">
    <source>
        <dbReference type="EMBL" id="OUQ11234.1"/>
    </source>
</evidence>